<gene>
    <name evidence="3" type="ORF">AX018_10556</name>
</gene>
<dbReference type="Proteomes" id="UP000248856">
    <property type="component" value="Unassembled WGS sequence"/>
</dbReference>
<organism evidence="3 4">
    <name type="scientific">Paracidovorax anthurii</name>
    <dbReference type="NCBI Taxonomy" id="78229"/>
    <lineage>
        <taxon>Bacteria</taxon>
        <taxon>Pseudomonadati</taxon>
        <taxon>Pseudomonadota</taxon>
        <taxon>Betaproteobacteria</taxon>
        <taxon>Burkholderiales</taxon>
        <taxon>Comamonadaceae</taxon>
        <taxon>Paracidovorax</taxon>
    </lineage>
</organism>
<dbReference type="Pfam" id="PF12802">
    <property type="entry name" value="MarR_2"/>
    <property type="match status" value="1"/>
</dbReference>
<evidence type="ECO:0000313" key="3">
    <source>
        <dbReference type="EMBL" id="RAR76059.1"/>
    </source>
</evidence>
<dbReference type="AlphaFoldDB" id="A0A328YQE4"/>
<proteinExistence type="predicted"/>
<keyword evidence="4" id="KW-1185">Reference proteome</keyword>
<feature type="region of interest" description="Disordered" evidence="1">
    <location>
        <begin position="194"/>
        <end position="216"/>
    </location>
</feature>
<dbReference type="GO" id="GO:0003700">
    <property type="term" value="F:DNA-binding transcription factor activity"/>
    <property type="evidence" value="ECO:0007669"/>
    <property type="project" value="InterPro"/>
</dbReference>
<name>A0A328YQE4_9BURK</name>
<dbReference type="InterPro" id="IPR000835">
    <property type="entry name" value="HTH_MarR-typ"/>
</dbReference>
<sequence length="235" mass="24491">MRDVPAGVAAHLLTPPLYARFVALFGVAARKSLLPWREVSAAEAQLLLVDHASSVQAGIAAPCLVCVGGSYPEKAPQAQWVARLPLGYTLADLIDVLDRAAVFLMDWRLQHKVGAGAAQVPGPAAVPAGGACFQLSAWVSLNAPFRSPGCVRALALLTRSPVTQRQLCEHSGLDAASAQALLAELARRGVLRTSAPAQSPAPVPAPGPAQEAPRGRSQGWVLRLTRWVRGGGGVA</sequence>
<accession>A0A328YQE4</accession>
<protein>
    <recommendedName>
        <fullName evidence="2">HTH marR-type domain-containing protein</fullName>
    </recommendedName>
</protein>
<evidence type="ECO:0000259" key="2">
    <source>
        <dbReference type="Pfam" id="PF12802"/>
    </source>
</evidence>
<dbReference type="Gene3D" id="1.10.10.10">
    <property type="entry name" value="Winged helix-like DNA-binding domain superfamily/Winged helix DNA-binding domain"/>
    <property type="match status" value="1"/>
</dbReference>
<dbReference type="InterPro" id="IPR036388">
    <property type="entry name" value="WH-like_DNA-bd_sf"/>
</dbReference>
<evidence type="ECO:0000256" key="1">
    <source>
        <dbReference type="SAM" id="MobiDB-lite"/>
    </source>
</evidence>
<dbReference type="EMBL" id="QLTA01000055">
    <property type="protein sequence ID" value="RAR76059.1"/>
    <property type="molecule type" value="Genomic_DNA"/>
</dbReference>
<feature type="domain" description="HTH marR-type" evidence="2">
    <location>
        <begin position="150"/>
        <end position="193"/>
    </location>
</feature>
<comment type="caution">
    <text evidence="3">The sequence shown here is derived from an EMBL/GenBank/DDBJ whole genome shotgun (WGS) entry which is preliminary data.</text>
</comment>
<evidence type="ECO:0000313" key="4">
    <source>
        <dbReference type="Proteomes" id="UP000248856"/>
    </source>
</evidence>
<reference evidence="3 4" key="1">
    <citation type="submission" date="2018-06" db="EMBL/GenBank/DDBJ databases">
        <title>Genomic Encyclopedia of Archaeal and Bacterial Type Strains, Phase II (KMG-II): from individual species to whole genera.</title>
        <authorList>
            <person name="Goeker M."/>
        </authorList>
    </citation>
    <scope>NUCLEOTIDE SEQUENCE [LARGE SCALE GENOMIC DNA]</scope>
    <source>
        <strain evidence="3 4">CFPB 3232</strain>
    </source>
</reference>